<feature type="transmembrane region" description="Helical" evidence="1">
    <location>
        <begin position="54"/>
        <end position="73"/>
    </location>
</feature>
<dbReference type="Pfam" id="PF19124">
    <property type="entry name" value="DUF5808"/>
    <property type="match status" value="1"/>
</dbReference>
<keyword evidence="1" id="KW-1133">Transmembrane helix</keyword>
<accession>A0A4Z0L5F1</accession>
<dbReference type="Proteomes" id="UP000297407">
    <property type="component" value="Unassembled WGS sequence"/>
</dbReference>
<organism evidence="3 4">
    <name type="scientific">Flavobacterium humi</name>
    <dbReference type="NCBI Taxonomy" id="2562683"/>
    <lineage>
        <taxon>Bacteria</taxon>
        <taxon>Pseudomonadati</taxon>
        <taxon>Bacteroidota</taxon>
        <taxon>Flavobacteriia</taxon>
        <taxon>Flavobacteriales</taxon>
        <taxon>Flavobacteriaceae</taxon>
        <taxon>Flavobacterium</taxon>
    </lineage>
</organism>
<evidence type="ECO:0000256" key="1">
    <source>
        <dbReference type="SAM" id="Phobius"/>
    </source>
</evidence>
<keyword evidence="1" id="KW-0812">Transmembrane</keyword>
<keyword evidence="1" id="KW-0472">Membrane</keyword>
<feature type="domain" description="DUF5808" evidence="2">
    <location>
        <begin position="28"/>
        <end position="50"/>
    </location>
</feature>
<dbReference type="AlphaFoldDB" id="A0A4Z0L5F1"/>
<gene>
    <name evidence="3" type="ORF">E4635_13505</name>
</gene>
<sequence>MKNPDKQTLEKWHKDPDNWKWGIFYYNPEDERLFPPKKQAWMGWTVNFANRNSTLAFIFIMLVTFALVSKGILSGT</sequence>
<evidence type="ECO:0000313" key="4">
    <source>
        <dbReference type="Proteomes" id="UP000297407"/>
    </source>
</evidence>
<dbReference type="EMBL" id="SRLH01000007">
    <property type="protein sequence ID" value="TGD57178.1"/>
    <property type="molecule type" value="Genomic_DNA"/>
</dbReference>
<evidence type="ECO:0000313" key="3">
    <source>
        <dbReference type="EMBL" id="TGD57178.1"/>
    </source>
</evidence>
<name>A0A4Z0L5F1_9FLAO</name>
<dbReference type="InterPro" id="IPR043831">
    <property type="entry name" value="DUF5808"/>
</dbReference>
<keyword evidence="4" id="KW-1185">Reference proteome</keyword>
<proteinExistence type="predicted"/>
<reference evidence="3 4" key="1">
    <citation type="submission" date="2019-04" db="EMBL/GenBank/DDBJ databases">
        <title>Flavobacterium sp. strain DS2-A Genome sequencing and assembly.</title>
        <authorList>
            <person name="Kim I."/>
        </authorList>
    </citation>
    <scope>NUCLEOTIDE SEQUENCE [LARGE SCALE GENOMIC DNA]</scope>
    <source>
        <strain evidence="3 4">DS2-A</strain>
    </source>
</reference>
<evidence type="ECO:0000259" key="2">
    <source>
        <dbReference type="Pfam" id="PF19124"/>
    </source>
</evidence>
<dbReference type="RefSeq" id="WP_135527224.1">
    <property type="nucleotide sequence ID" value="NZ_SRLH01000007.1"/>
</dbReference>
<protein>
    <recommendedName>
        <fullName evidence="2">DUF5808 domain-containing protein</fullName>
    </recommendedName>
</protein>
<comment type="caution">
    <text evidence="3">The sequence shown here is derived from an EMBL/GenBank/DDBJ whole genome shotgun (WGS) entry which is preliminary data.</text>
</comment>
<dbReference type="OrthoDB" id="157646at2"/>